<organism evidence="1 2">
    <name type="scientific">Globisporangium ultimum (strain ATCC 200006 / CBS 805.95 / DAOM BR144)</name>
    <name type="common">Pythium ultimum</name>
    <dbReference type="NCBI Taxonomy" id="431595"/>
    <lineage>
        <taxon>Eukaryota</taxon>
        <taxon>Sar</taxon>
        <taxon>Stramenopiles</taxon>
        <taxon>Oomycota</taxon>
        <taxon>Peronosporomycetes</taxon>
        <taxon>Pythiales</taxon>
        <taxon>Pythiaceae</taxon>
        <taxon>Globisporangium</taxon>
    </lineage>
</organism>
<dbReference type="EMBL" id="GL376631">
    <property type="status" value="NOT_ANNOTATED_CDS"/>
    <property type="molecule type" value="Genomic_DNA"/>
</dbReference>
<dbReference type="eggNOG" id="ENOG502SR48">
    <property type="taxonomic scope" value="Eukaryota"/>
</dbReference>
<dbReference type="InterPro" id="IPR009057">
    <property type="entry name" value="Homeodomain-like_sf"/>
</dbReference>
<reference evidence="2" key="1">
    <citation type="journal article" date="2010" name="Genome Biol.">
        <title>Genome sequence of the necrotrophic plant pathogen Pythium ultimum reveals original pathogenicity mechanisms and effector repertoire.</title>
        <authorList>
            <person name="Levesque C.A."/>
            <person name="Brouwer H."/>
            <person name="Cano L."/>
            <person name="Hamilton J.P."/>
            <person name="Holt C."/>
            <person name="Huitema E."/>
            <person name="Raffaele S."/>
            <person name="Robideau G.P."/>
            <person name="Thines M."/>
            <person name="Win J."/>
            <person name="Zerillo M.M."/>
            <person name="Beakes G.W."/>
            <person name="Boore J.L."/>
            <person name="Busam D."/>
            <person name="Dumas B."/>
            <person name="Ferriera S."/>
            <person name="Fuerstenberg S.I."/>
            <person name="Gachon C.M."/>
            <person name="Gaulin E."/>
            <person name="Govers F."/>
            <person name="Grenville-Briggs L."/>
            <person name="Horner N."/>
            <person name="Hostetler J."/>
            <person name="Jiang R.H."/>
            <person name="Johnson J."/>
            <person name="Krajaejun T."/>
            <person name="Lin H."/>
            <person name="Meijer H.J."/>
            <person name="Moore B."/>
            <person name="Morris P."/>
            <person name="Phuntmart V."/>
            <person name="Puiu D."/>
            <person name="Shetty J."/>
            <person name="Stajich J.E."/>
            <person name="Tripathy S."/>
            <person name="Wawra S."/>
            <person name="van West P."/>
            <person name="Whitty B.R."/>
            <person name="Coutinho P.M."/>
            <person name="Henrissat B."/>
            <person name="Martin F."/>
            <person name="Thomas P.D."/>
            <person name="Tyler B.M."/>
            <person name="De Vries R.P."/>
            <person name="Kamoun S."/>
            <person name="Yandell M."/>
            <person name="Tisserat N."/>
            <person name="Buell C.R."/>
        </authorList>
    </citation>
    <scope>NUCLEOTIDE SEQUENCE</scope>
    <source>
        <strain evidence="2">DAOM:BR144</strain>
    </source>
</reference>
<evidence type="ECO:0000313" key="2">
    <source>
        <dbReference type="Proteomes" id="UP000019132"/>
    </source>
</evidence>
<dbReference type="SUPFAM" id="SSF46689">
    <property type="entry name" value="Homeodomain-like"/>
    <property type="match status" value="1"/>
</dbReference>
<dbReference type="EnsemblProtists" id="PYU1_T004682">
    <property type="protein sequence ID" value="PYU1_T004682"/>
    <property type="gene ID" value="PYU1_G004671"/>
</dbReference>
<accession>K3WI90</accession>
<sequence length="100" mass="11593">MRTAWGWVRAARSTDTWIAQRWPHGGFRHRKITEEHVNYLCERLSGNCNLTLSQMVDSIDDHFRIKVADETVYRALNGVCYNNSDKIQSCCTASHLGERH</sequence>
<evidence type="ECO:0000313" key="1">
    <source>
        <dbReference type="EnsemblProtists" id="PYU1_T004682"/>
    </source>
</evidence>
<reference evidence="2" key="2">
    <citation type="submission" date="2010-04" db="EMBL/GenBank/DDBJ databases">
        <authorList>
            <person name="Buell R."/>
            <person name="Hamilton J."/>
            <person name="Hostetler J."/>
        </authorList>
    </citation>
    <scope>NUCLEOTIDE SEQUENCE [LARGE SCALE GENOMIC DNA]</scope>
    <source>
        <strain evidence="2">DAOM:BR144</strain>
    </source>
</reference>
<dbReference type="AlphaFoldDB" id="K3WI90"/>
<reference evidence="1" key="3">
    <citation type="submission" date="2015-02" db="UniProtKB">
        <authorList>
            <consortium name="EnsemblProtists"/>
        </authorList>
    </citation>
    <scope>IDENTIFICATION</scope>
    <source>
        <strain evidence="1">DAOM BR144</strain>
    </source>
</reference>
<dbReference type="HOGENOM" id="CLU_2311783_0_0_1"/>
<dbReference type="VEuPathDB" id="FungiDB:PYU1_G004671"/>
<name>K3WI90_GLOUD</name>
<proteinExistence type="predicted"/>
<protein>
    <submittedName>
        <fullName evidence="1">Uncharacterized protein</fullName>
    </submittedName>
</protein>
<dbReference type="Proteomes" id="UP000019132">
    <property type="component" value="Unassembled WGS sequence"/>
</dbReference>
<keyword evidence="2" id="KW-1185">Reference proteome</keyword>
<dbReference type="InParanoid" id="K3WI90"/>